<organism evidence="8 9">
    <name type="scientific">Candidatus Nomurabacteria bacterium RIFCSPHIGHO2_02_FULL_42_24</name>
    <dbReference type="NCBI Taxonomy" id="1801757"/>
    <lineage>
        <taxon>Bacteria</taxon>
        <taxon>Candidatus Nomuraibacteriota</taxon>
    </lineage>
</organism>
<dbReference type="Pfam" id="PF20803">
    <property type="entry name" value="PaaX_M"/>
    <property type="match status" value="1"/>
</dbReference>
<comment type="caution">
    <text evidence="8">The sequence shown here is derived from an EMBL/GenBank/DDBJ whole genome shotgun (WGS) entry which is preliminary data.</text>
</comment>
<keyword evidence="3 8" id="KW-0255">Endonuclease</keyword>
<dbReference type="InterPro" id="IPR021127">
    <property type="entry name" value="CRISPR_associated_Cas2"/>
</dbReference>
<dbReference type="Proteomes" id="UP000179880">
    <property type="component" value="Unassembled WGS sequence"/>
</dbReference>
<protein>
    <submittedName>
        <fullName evidence="8">CRISPR-associated endonuclease Cas2</fullName>
    </submittedName>
</protein>
<proteinExistence type="predicted"/>
<evidence type="ECO:0000313" key="8">
    <source>
        <dbReference type="EMBL" id="OGI81193.1"/>
    </source>
</evidence>
<dbReference type="SUPFAM" id="SSF143430">
    <property type="entry name" value="TTP0101/SSO1404-like"/>
    <property type="match status" value="1"/>
</dbReference>
<evidence type="ECO:0000256" key="2">
    <source>
        <dbReference type="ARBA" id="ARBA00022723"/>
    </source>
</evidence>
<keyword evidence="6" id="KW-0051">Antiviral defense</keyword>
<dbReference type="GO" id="GO:0004521">
    <property type="term" value="F:RNA endonuclease activity"/>
    <property type="evidence" value="ECO:0007669"/>
    <property type="project" value="InterPro"/>
</dbReference>
<keyword evidence="1" id="KW-0540">Nuclease</keyword>
<reference evidence="8 9" key="1">
    <citation type="journal article" date="2016" name="Nat. Commun.">
        <title>Thousands of microbial genomes shed light on interconnected biogeochemical processes in an aquifer system.</title>
        <authorList>
            <person name="Anantharaman K."/>
            <person name="Brown C.T."/>
            <person name="Hug L.A."/>
            <person name="Sharon I."/>
            <person name="Castelle C.J."/>
            <person name="Probst A.J."/>
            <person name="Thomas B.C."/>
            <person name="Singh A."/>
            <person name="Wilkins M.J."/>
            <person name="Karaoz U."/>
            <person name="Brodie E.L."/>
            <person name="Williams K.H."/>
            <person name="Hubbard S.S."/>
            <person name="Banfield J.F."/>
        </authorList>
    </citation>
    <scope>NUCLEOTIDE SEQUENCE [LARGE SCALE GENOMIC DNA]</scope>
</reference>
<evidence type="ECO:0000256" key="4">
    <source>
        <dbReference type="ARBA" id="ARBA00022801"/>
    </source>
</evidence>
<evidence type="ECO:0000313" key="9">
    <source>
        <dbReference type="Proteomes" id="UP000179880"/>
    </source>
</evidence>
<accession>A0A1F6WH14</accession>
<keyword evidence="2" id="KW-0479">Metal-binding</keyword>
<name>A0A1F6WH14_9BACT</name>
<keyword evidence="5" id="KW-0460">Magnesium</keyword>
<feature type="domain" description="Transcriptional repressor PaaX-like central Cas2-like" evidence="7">
    <location>
        <begin position="94"/>
        <end position="156"/>
    </location>
</feature>
<evidence type="ECO:0000259" key="7">
    <source>
        <dbReference type="Pfam" id="PF20803"/>
    </source>
</evidence>
<dbReference type="GO" id="GO:0043571">
    <property type="term" value="P:maintenance of CRISPR repeat elements"/>
    <property type="evidence" value="ECO:0007669"/>
    <property type="project" value="InterPro"/>
</dbReference>
<dbReference type="InterPro" id="IPR048846">
    <property type="entry name" value="PaaX-like_central"/>
</dbReference>
<evidence type="ECO:0000256" key="6">
    <source>
        <dbReference type="ARBA" id="ARBA00023118"/>
    </source>
</evidence>
<dbReference type="NCBIfam" id="TIGR01573">
    <property type="entry name" value="cas2"/>
    <property type="match status" value="1"/>
</dbReference>
<dbReference type="EMBL" id="MFUH01000037">
    <property type="protein sequence ID" value="OGI81193.1"/>
    <property type="molecule type" value="Genomic_DNA"/>
</dbReference>
<evidence type="ECO:0000256" key="1">
    <source>
        <dbReference type="ARBA" id="ARBA00022722"/>
    </source>
</evidence>
<gene>
    <name evidence="8" type="ORF">A3B93_00435</name>
</gene>
<keyword evidence="4" id="KW-0378">Hydrolase</keyword>
<evidence type="ECO:0000256" key="3">
    <source>
        <dbReference type="ARBA" id="ARBA00022759"/>
    </source>
</evidence>
<sequence>MPAEIDILHYLAVMKPGLKYKGMKVGFLGLPDFRYYKYQTLANNCSKLKNSGYITEKYGEYRITGKGRAYLSRKENTLKVFNFKTEENTPKNSLIIYDIPELKKKEREWFRMHLKKLGFIMIQKSAWVGPSPLPKEFFEYIKTLGLRSTFKIFKLTRGYSATR</sequence>
<evidence type="ECO:0000256" key="5">
    <source>
        <dbReference type="ARBA" id="ARBA00022842"/>
    </source>
</evidence>
<dbReference type="AlphaFoldDB" id="A0A1F6WH14"/>